<gene>
    <name evidence="2" type="ORF">Voc01_011650</name>
</gene>
<evidence type="ECO:0000313" key="3">
    <source>
        <dbReference type="Proteomes" id="UP000635606"/>
    </source>
</evidence>
<evidence type="ECO:0000259" key="1">
    <source>
        <dbReference type="Pfam" id="PF13313"/>
    </source>
</evidence>
<dbReference type="Proteomes" id="UP000635606">
    <property type="component" value="Unassembled WGS sequence"/>
</dbReference>
<dbReference type="RefSeq" id="WP_203926230.1">
    <property type="nucleotide sequence ID" value="NZ_BOPH01000017.1"/>
</dbReference>
<keyword evidence="3" id="KW-1185">Reference proteome</keyword>
<organism evidence="2 3">
    <name type="scientific">Virgisporangium ochraceum</name>
    <dbReference type="NCBI Taxonomy" id="65505"/>
    <lineage>
        <taxon>Bacteria</taxon>
        <taxon>Bacillati</taxon>
        <taxon>Actinomycetota</taxon>
        <taxon>Actinomycetes</taxon>
        <taxon>Micromonosporales</taxon>
        <taxon>Micromonosporaceae</taxon>
        <taxon>Virgisporangium</taxon>
    </lineage>
</organism>
<accession>A0A8J3ZQU5</accession>
<feature type="domain" description="DUF4082" evidence="1">
    <location>
        <begin position="17"/>
        <end position="147"/>
    </location>
</feature>
<evidence type="ECO:0000313" key="2">
    <source>
        <dbReference type="EMBL" id="GIJ66248.1"/>
    </source>
</evidence>
<protein>
    <recommendedName>
        <fullName evidence="1">DUF4082 domain-containing protein</fullName>
    </recommendedName>
</protein>
<dbReference type="AlphaFoldDB" id="A0A8J3ZQU5"/>
<name>A0A8J3ZQU5_9ACTN</name>
<dbReference type="Pfam" id="PF13313">
    <property type="entry name" value="DUF4082"/>
    <property type="match status" value="1"/>
</dbReference>
<sequence>MATEAFDFGDPGIPDASDDPVNVGLLWATTAPGSWIGNRIQLPTGAPGITVTAFAYNDITGDQLATRTFTPSPLGSLVDVLFDDPVDVVDGVDYMAGWHSNRIAATSGYAWPDTTDTLFTAASNAGRFTYGAGVARPTTGVGANYHVSPLVQFGGEVVTGQVALTGAGTLLVAPRLVARSAAQLAAGGALTVVPRAVARAAVSLAASASLTATPRAVRRASTALTASGLLTVRLAVDLVAPGVLTADGRSATLTAAGRSGTLTAGGRP</sequence>
<comment type="caution">
    <text evidence="2">The sequence shown here is derived from an EMBL/GenBank/DDBJ whole genome shotgun (WGS) entry which is preliminary data.</text>
</comment>
<dbReference type="InterPro" id="IPR025141">
    <property type="entry name" value="DUF4082"/>
</dbReference>
<proteinExistence type="predicted"/>
<dbReference type="EMBL" id="BOPH01000017">
    <property type="protein sequence ID" value="GIJ66248.1"/>
    <property type="molecule type" value="Genomic_DNA"/>
</dbReference>
<reference evidence="2" key="1">
    <citation type="submission" date="2021-01" db="EMBL/GenBank/DDBJ databases">
        <title>Whole genome shotgun sequence of Virgisporangium ochraceum NBRC 16418.</title>
        <authorList>
            <person name="Komaki H."/>
            <person name="Tamura T."/>
        </authorList>
    </citation>
    <scope>NUCLEOTIDE SEQUENCE</scope>
    <source>
        <strain evidence="2">NBRC 16418</strain>
    </source>
</reference>